<evidence type="ECO:0000256" key="1">
    <source>
        <dbReference type="SAM" id="Phobius"/>
    </source>
</evidence>
<protein>
    <recommendedName>
        <fullName evidence="2">DUF6534 domain-containing protein</fullName>
    </recommendedName>
</protein>
<name>A0A4Y7PNH4_9AGAM</name>
<feature type="transmembrane region" description="Helical" evidence="1">
    <location>
        <begin position="40"/>
        <end position="62"/>
    </location>
</feature>
<keyword evidence="1" id="KW-0472">Membrane</keyword>
<dbReference type="Proteomes" id="UP000294933">
    <property type="component" value="Unassembled WGS sequence"/>
</dbReference>
<dbReference type="EMBL" id="ML170240">
    <property type="protein sequence ID" value="TDL16586.1"/>
    <property type="molecule type" value="Genomic_DNA"/>
</dbReference>
<feature type="transmembrane region" description="Helical" evidence="1">
    <location>
        <begin position="113"/>
        <end position="133"/>
    </location>
</feature>
<dbReference type="PANTHER" id="PTHR40465:SF1">
    <property type="entry name" value="DUF6534 DOMAIN-CONTAINING PROTEIN"/>
    <property type="match status" value="1"/>
</dbReference>
<feature type="transmembrane region" description="Helical" evidence="1">
    <location>
        <begin position="255"/>
        <end position="274"/>
    </location>
</feature>
<keyword evidence="1" id="KW-1133">Transmembrane helix</keyword>
<organism evidence="3 4">
    <name type="scientific">Rickenella mellea</name>
    <dbReference type="NCBI Taxonomy" id="50990"/>
    <lineage>
        <taxon>Eukaryota</taxon>
        <taxon>Fungi</taxon>
        <taxon>Dikarya</taxon>
        <taxon>Basidiomycota</taxon>
        <taxon>Agaricomycotina</taxon>
        <taxon>Agaricomycetes</taxon>
        <taxon>Hymenochaetales</taxon>
        <taxon>Rickenellaceae</taxon>
        <taxon>Rickenella</taxon>
    </lineage>
</organism>
<feature type="transmembrane region" description="Helical" evidence="1">
    <location>
        <begin position="229"/>
        <end position="249"/>
    </location>
</feature>
<reference evidence="3 4" key="1">
    <citation type="submission" date="2018-06" db="EMBL/GenBank/DDBJ databases">
        <title>A transcriptomic atlas of mushroom development highlights an independent origin of complex multicellularity.</title>
        <authorList>
            <consortium name="DOE Joint Genome Institute"/>
            <person name="Krizsan K."/>
            <person name="Almasi E."/>
            <person name="Merenyi Z."/>
            <person name="Sahu N."/>
            <person name="Viragh M."/>
            <person name="Koszo T."/>
            <person name="Mondo S."/>
            <person name="Kiss B."/>
            <person name="Balint B."/>
            <person name="Kues U."/>
            <person name="Barry K."/>
            <person name="Hegedus J.C."/>
            <person name="Henrissat B."/>
            <person name="Johnson J."/>
            <person name="Lipzen A."/>
            <person name="Ohm R."/>
            <person name="Nagy I."/>
            <person name="Pangilinan J."/>
            <person name="Yan J."/>
            <person name="Xiong Y."/>
            <person name="Grigoriev I.V."/>
            <person name="Hibbett D.S."/>
            <person name="Nagy L.G."/>
        </authorList>
    </citation>
    <scope>NUCLEOTIDE SEQUENCE [LARGE SCALE GENOMIC DNA]</scope>
    <source>
        <strain evidence="3 4">SZMC22713</strain>
    </source>
</reference>
<keyword evidence="4" id="KW-1185">Reference proteome</keyword>
<accession>A0A4Y7PNH4</accession>
<feature type="transmembrane region" description="Helical" evidence="1">
    <location>
        <begin position="187"/>
        <end position="208"/>
    </location>
</feature>
<proteinExistence type="predicted"/>
<dbReference type="InterPro" id="IPR045339">
    <property type="entry name" value="DUF6534"/>
</dbReference>
<dbReference type="Pfam" id="PF20152">
    <property type="entry name" value="DUF6534"/>
    <property type="match status" value="1"/>
</dbReference>
<dbReference type="OrthoDB" id="2751245at2759"/>
<sequence>MSHAKSLQQPSWRRPPLDIMQSPSASDGDTAQFLAFMNNAFWGTVVSTVLFGVSLCQGYFYFTDYDDRLALKVYVTFLLFLDISSTVVWTAGLHKSLILNWGISVSPTSERPYAAAESVITLVLTFLTQLFFAHRVYILGSYRRIIPIIIALFALIGLVGGLTRVIFELTNSFGVIVTRKFKIVNGFENGFAAMSDIVATIAMCIHFVESAMDTRRMTSLLRRLMIYTVNRGILVTLFQTLILALYLSAPLGLNWIPFHMCVGKLYVNTFLAMLNARRRLRSNAGFTNRNESTAKSSTIIINAMVNSADDMTATLDWMPSAAFGNSHSSRHAS</sequence>
<feature type="transmembrane region" description="Helical" evidence="1">
    <location>
        <begin position="145"/>
        <end position="167"/>
    </location>
</feature>
<dbReference type="STRING" id="50990.A0A4Y7PNH4"/>
<dbReference type="PANTHER" id="PTHR40465">
    <property type="entry name" value="CHROMOSOME 1, WHOLE GENOME SHOTGUN SEQUENCE"/>
    <property type="match status" value="1"/>
</dbReference>
<keyword evidence="1" id="KW-0812">Transmembrane</keyword>
<dbReference type="AlphaFoldDB" id="A0A4Y7PNH4"/>
<evidence type="ECO:0000259" key="2">
    <source>
        <dbReference type="Pfam" id="PF20152"/>
    </source>
</evidence>
<evidence type="ECO:0000313" key="4">
    <source>
        <dbReference type="Proteomes" id="UP000294933"/>
    </source>
</evidence>
<feature type="transmembrane region" description="Helical" evidence="1">
    <location>
        <begin position="74"/>
        <end position="93"/>
    </location>
</feature>
<evidence type="ECO:0000313" key="3">
    <source>
        <dbReference type="EMBL" id="TDL16586.1"/>
    </source>
</evidence>
<gene>
    <name evidence="3" type="ORF">BD410DRAFT_795242</name>
</gene>
<dbReference type="VEuPathDB" id="FungiDB:BD410DRAFT_795242"/>
<feature type="domain" description="DUF6534" evidence="2">
    <location>
        <begin position="192"/>
        <end position="279"/>
    </location>
</feature>